<evidence type="ECO:0000313" key="4">
    <source>
        <dbReference type="EMBL" id="GLC26543.1"/>
    </source>
</evidence>
<evidence type="ECO:0000256" key="1">
    <source>
        <dbReference type="ARBA" id="ARBA00022729"/>
    </source>
</evidence>
<organism evidence="4 5">
    <name type="scientific">Roseisolibacter agri</name>
    <dbReference type="NCBI Taxonomy" id="2014610"/>
    <lineage>
        <taxon>Bacteria</taxon>
        <taxon>Pseudomonadati</taxon>
        <taxon>Gemmatimonadota</taxon>
        <taxon>Gemmatimonadia</taxon>
        <taxon>Gemmatimonadales</taxon>
        <taxon>Gemmatimonadaceae</taxon>
        <taxon>Roseisolibacter</taxon>
    </lineage>
</organism>
<accession>A0AA37QIQ2</accession>
<dbReference type="AlphaFoldDB" id="A0AA37QIQ2"/>
<keyword evidence="1 2" id="KW-0732">Signal</keyword>
<dbReference type="RefSeq" id="WP_284350993.1">
    <property type="nucleotide sequence ID" value="NZ_BRXS01000004.1"/>
</dbReference>
<evidence type="ECO:0000313" key="5">
    <source>
        <dbReference type="Proteomes" id="UP001161325"/>
    </source>
</evidence>
<keyword evidence="5" id="KW-1185">Reference proteome</keyword>
<protein>
    <submittedName>
        <fullName evidence="4">Cobalamin-binding protein</fullName>
    </submittedName>
</protein>
<dbReference type="GO" id="GO:0071281">
    <property type="term" value="P:cellular response to iron ion"/>
    <property type="evidence" value="ECO:0007669"/>
    <property type="project" value="TreeGrafter"/>
</dbReference>
<dbReference type="InterPro" id="IPR054828">
    <property type="entry name" value="Vit_B12_bind_prot"/>
</dbReference>
<gene>
    <name evidence="4" type="ORF">rosag_30560</name>
</gene>
<feature type="domain" description="Fe/B12 periplasmic-binding" evidence="3">
    <location>
        <begin position="67"/>
        <end position="313"/>
    </location>
</feature>
<dbReference type="Gene3D" id="3.40.50.1980">
    <property type="entry name" value="Nitrogenase molybdenum iron protein domain"/>
    <property type="match status" value="2"/>
</dbReference>
<dbReference type="PANTHER" id="PTHR30535">
    <property type="entry name" value="VITAMIN B12-BINDING PROTEIN"/>
    <property type="match status" value="1"/>
</dbReference>
<name>A0AA37QIQ2_9BACT</name>
<dbReference type="NCBIfam" id="NF038402">
    <property type="entry name" value="TroA_like"/>
    <property type="match status" value="1"/>
</dbReference>
<feature type="signal peptide" evidence="2">
    <location>
        <begin position="1"/>
        <end position="19"/>
    </location>
</feature>
<evidence type="ECO:0000256" key="2">
    <source>
        <dbReference type="SAM" id="SignalP"/>
    </source>
</evidence>
<evidence type="ECO:0000259" key="3">
    <source>
        <dbReference type="PROSITE" id="PS50983"/>
    </source>
</evidence>
<reference evidence="4" key="1">
    <citation type="submission" date="2022-08" db="EMBL/GenBank/DDBJ databases">
        <title>Draft genome sequencing of Roseisolibacter agri AW1220.</title>
        <authorList>
            <person name="Tobiishi Y."/>
            <person name="Tonouchi A."/>
        </authorList>
    </citation>
    <scope>NUCLEOTIDE SEQUENCE</scope>
    <source>
        <strain evidence="4">AW1220</strain>
    </source>
</reference>
<proteinExistence type="predicted"/>
<dbReference type="Proteomes" id="UP001161325">
    <property type="component" value="Unassembled WGS sequence"/>
</dbReference>
<dbReference type="PANTHER" id="PTHR30535:SF34">
    <property type="entry name" value="MOLYBDATE-BINDING PROTEIN MOLA"/>
    <property type="match status" value="1"/>
</dbReference>
<dbReference type="EMBL" id="BRXS01000004">
    <property type="protein sequence ID" value="GLC26543.1"/>
    <property type="molecule type" value="Genomic_DNA"/>
</dbReference>
<dbReference type="InterPro" id="IPR002491">
    <property type="entry name" value="ABC_transptr_periplasmic_BD"/>
</dbReference>
<sequence length="326" mass="34406">MHPSHPFLARALVAASLLAACDRAATPRAAGDTAMAVAATAVAATAADSIVRDDYGDTVRVGARPRRIVSLNPATTEILFAIGAGDRLVGRSRWDGWPAEAQRVPAVGDGIRPNLEATLAARPDLVLLYAGAENRDAARALRAAGIATAAIKVDRLDDFRRATRLLGRLTGDTARARTVVDSVDATLERVRRVVAGRPRPRVVWPMFGRPLLAVGGGSFQHEVLTIAGGDNVFGDDPKPAVQVSREEVLRRGADAMLVGPTRDAEVRADPAWRSLAAVRDGRVLVVDTAVVYRPAVRLGEAAVNLARLLHPEVADSLAPVGAAPRP</sequence>
<dbReference type="InterPro" id="IPR050902">
    <property type="entry name" value="ABC_Transporter_SBP"/>
</dbReference>
<feature type="chain" id="PRO_5041376431" evidence="2">
    <location>
        <begin position="20"/>
        <end position="326"/>
    </location>
</feature>
<dbReference type="SUPFAM" id="SSF53807">
    <property type="entry name" value="Helical backbone' metal receptor"/>
    <property type="match status" value="1"/>
</dbReference>
<dbReference type="PROSITE" id="PS50983">
    <property type="entry name" value="FE_B12_PBP"/>
    <property type="match status" value="1"/>
</dbReference>
<dbReference type="Pfam" id="PF01497">
    <property type="entry name" value="Peripla_BP_2"/>
    <property type="match status" value="1"/>
</dbReference>
<comment type="caution">
    <text evidence="4">The sequence shown here is derived from an EMBL/GenBank/DDBJ whole genome shotgun (WGS) entry which is preliminary data.</text>
</comment>